<protein>
    <submittedName>
        <fullName evidence="2">Helix-turn-helix transcriptional regulator</fullName>
    </submittedName>
</protein>
<dbReference type="Pfam" id="PF01381">
    <property type="entry name" value="HTH_3"/>
    <property type="match status" value="1"/>
</dbReference>
<dbReference type="Gene3D" id="1.10.260.40">
    <property type="entry name" value="lambda repressor-like DNA-binding domains"/>
    <property type="match status" value="1"/>
</dbReference>
<sequence length="106" mass="12307">MFRLVSGDDLKRMRLSCNRTTAEMAKKIGVTRQTYEKYESGTSQISLEDGLRLMIYCKIDVGPLLSHFAGLKKLFSQYKEFDDDQPNRYRASAKKNHLKPEKLEDL</sequence>
<dbReference type="CDD" id="cd00093">
    <property type="entry name" value="HTH_XRE"/>
    <property type="match status" value="1"/>
</dbReference>
<dbReference type="RefSeq" id="WP_044838384.1">
    <property type="nucleotide sequence ID" value="NZ_CP059733.1"/>
</dbReference>
<evidence type="ECO:0000259" key="1">
    <source>
        <dbReference type="PROSITE" id="PS50943"/>
    </source>
</evidence>
<dbReference type="PROSITE" id="PS50943">
    <property type="entry name" value="HTH_CROC1"/>
    <property type="match status" value="1"/>
</dbReference>
<dbReference type="KEGG" id="tvd:SG34_000690"/>
<dbReference type="SUPFAM" id="SSF47413">
    <property type="entry name" value="lambda repressor-like DNA-binding domains"/>
    <property type="match status" value="1"/>
</dbReference>
<name>A0AAE9Z2M6_9GAMM</name>
<dbReference type="InterPro" id="IPR001387">
    <property type="entry name" value="Cro/C1-type_HTH"/>
</dbReference>
<dbReference type="InterPro" id="IPR010982">
    <property type="entry name" value="Lambda_DNA-bd_dom_sf"/>
</dbReference>
<proteinExistence type="predicted"/>
<dbReference type="SMART" id="SM00530">
    <property type="entry name" value="HTH_XRE"/>
    <property type="match status" value="1"/>
</dbReference>
<dbReference type="Proteomes" id="UP000032352">
    <property type="component" value="Chromosome"/>
</dbReference>
<dbReference type="GO" id="GO:0003677">
    <property type="term" value="F:DNA binding"/>
    <property type="evidence" value="ECO:0007669"/>
    <property type="project" value="InterPro"/>
</dbReference>
<gene>
    <name evidence="2" type="ORF">SG34_000690</name>
</gene>
<feature type="domain" description="HTH cro/C1-type" evidence="1">
    <location>
        <begin position="10"/>
        <end position="64"/>
    </location>
</feature>
<accession>A0AAE9Z2M6</accession>
<organism evidence="2 3">
    <name type="scientific">Thalassomonas viridans</name>
    <dbReference type="NCBI Taxonomy" id="137584"/>
    <lineage>
        <taxon>Bacteria</taxon>
        <taxon>Pseudomonadati</taxon>
        <taxon>Pseudomonadota</taxon>
        <taxon>Gammaproteobacteria</taxon>
        <taxon>Alteromonadales</taxon>
        <taxon>Colwelliaceae</taxon>
        <taxon>Thalassomonas</taxon>
    </lineage>
</organism>
<reference evidence="2 3" key="2">
    <citation type="journal article" date="2022" name="Mar. Drugs">
        <title>Bioassay-Guided Fractionation Leads to the Detection of Cholic Acid Generated by the Rare Thalassomonas sp.</title>
        <authorList>
            <person name="Pheiffer F."/>
            <person name="Schneider Y.K."/>
            <person name="Hansen E.H."/>
            <person name="Andersen J.H."/>
            <person name="Isaksson J."/>
            <person name="Busche T."/>
            <person name="R C."/>
            <person name="Kalinowski J."/>
            <person name="Zyl L.V."/>
            <person name="Trindade M."/>
        </authorList>
    </citation>
    <scope>NUCLEOTIDE SEQUENCE [LARGE SCALE GENOMIC DNA]</scope>
    <source>
        <strain evidence="2 3">XOM25</strain>
    </source>
</reference>
<evidence type="ECO:0000313" key="2">
    <source>
        <dbReference type="EMBL" id="WDE05500.1"/>
    </source>
</evidence>
<reference evidence="2 3" key="1">
    <citation type="journal article" date="2015" name="Genome Announc.">
        <title>Draft Genome Sequences of Marine Isolates of Thalassomonas viridans and Thalassomonas actiniarum.</title>
        <authorList>
            <person name="Olonade I."/>
            <person name="van Zyl L.J."/>
            <person name="Trindade M."/>
        </authorList>
    </citation>
    <scope>NUCLEOTIDE SEQUENCE [LARGE SCALE GENOMIC DNA]</scope>
    <source>
        <strain evidence="2 3">XOM25</strain>
    </source>
</reference>
<dbReference type="EMBL" id="CP059733">
    <property type="protein sequence ID" value="WDE05500.1"/>
    <property type="molecule type" value="Genomic_DNA"/>
</dbReference>
<evidence type="ECO:0000313" key="3">
    <source>
        <dbReference type="Proteomes" id="UP000032352"/>
    </source>
</evidence>
<keyword evidence="3" id="KW-1185">Reference proteome</keyword>
<dbReference type="AlphaFoldDB" id="A0AAE9Z2M6"/>